<proteinExistence type="predicted"/>
<sequence>MGKWDGHDEQTIARAATGQIATVAFLGSDPDRFQVCRRHRTEKVKANRAFVVFSVAGLDVDVEEARYELDRGRTRLGTMRLLCLRWEW</sequence>
<keyword evidence="2" id="KW-1185">Reference proteome</keyword>
<reference evidence="1" key="1">
    <citation type="submission" date="2023-10" db="EMBL/GenBank/DDBJ databases">
        <authorList>
            <person name="Hackl T."/>
        </authorList>
    </citation>
    <scope>NUCLEOTIDE SEQUENCE</scope>
</reference>
<dbReference type="EMBL" id="CAUWAG010000006">
    <property type="protein sequence ID" value="CAJ2503723.1"/>
    <property type="molecule type" value="Genomic_DNA"/>
</dbReference>
<evidence type="ECO:0000313" key="2">
    <source>
        <dbReference type="Proteomes" id="UP001295740"/>
    </source>
</evidence>
<comment type="caution">
    <text evidence="1">The sequence shown here is derived from an EMBL/GenBank/DDBJ whole genome shotgun (WGS) entry which is preliminary data.</text>
</comment>
<accession>A0AAI8VF03</accession>
<name>A0AAI8VF03_9PEZI</name>
<evidence type="ECO:0000313" key="1">
    <source>
        <dbReference type="EMBL" id="CAJ2503723.1"/>
    </source>
</evidence>
<organism evidence="1 2">
    <name type="scientific">Anthostomella pinea</name>
    <dbReference type="NCBI Taxonomy" id="933095"/>
    <lineage>
        <taxon>Eukaryota</taxon>
        <taxon>Fungi</taxon>
        <taxon>Dikarya</taxon>
        <taxon>Ascomycota</taxon>
        <taxon>Pezizomycotina</taxon>
        <taxon>Sordariomycetes</taxon>
        <taxon>Xylariomycetidae</taxon>
        <taxon>Xylariales</taxon>
        <taxon>Xylariaceae</taxon>
        <taxon>Anthostomella</taxon>
    </lineage>
</organism>
<dbReference type="AlphaFoldDB" id="A0AAI8VF03"/>
<protein>
    <submittedName>
        <fullName evidence="1">Uu.00g111170.m01.CDS01</fullName>
    </submittedName>
</protein>
<gene>
    <name evidence="1" type="ORF">KHLLAP_LOCUS4191</name>
</gene>
<dbReference type="Proteomes" id="UP001295740">
    <property type="component" value="Unassembled WGS sequence"/>
</dbReference>